<organism evidence="2 3">
    <name type="scientific">Brochothrix thermosphacta</name>
    <name type="common">Microbacterium thermosphactum</name>
    <dbReference type="NCBI Taxonomy" id="2756"/>
    <lineage>
        <taxon>Bacteria</taxon>
        <taxon>Bacillati</taxon>
        <taxon>Bacillota</taxon>
        <taxon>Bacilli</taxon>
        <taxon>Bacillales</taxon>
        <taxon>Listeriaceae</taxon>
        <taxon>Brochothrix</taxon>
    </lineage>
</organism>
<sequence length="348" mass="39550">MKTGLIWKEWRQNVWVFVAFIILVIGYGQIEVHQTIENHNTLQKYYQSEEFALSQKSKDEDLYEDETEIEDLLKVYADMHVPATVFSMILVLFMGLKITVFEKNKRADYIAQAMPYSKLTIIMHKLLLPLVIIIGACLLYSVTTYLTFTANVDAHYLFTLNEWLISNLNALLLLLLIFSFSFMMGTLIGDVVVAVAATGALLLSAMVITVGTLRYNIIGFYAYFKNSTIESISNSDDLSFLFDRAPYANYIILIILVVVFLILGCLFYSKASLENNGLMLMLPKARMPILIIGALYTALILTTLNIDNDNRVSDAMVKSYLLHFGLTALIAFAIGWVLFYKVKKLRRI</sequence>
<feature type="transmembrane region" description="Helical" evidence="1">
    <location>
        <begin position="191"/>
        <end position="213"/>
    </location>
</feature>
<dbReference type="OrthoDB" id="2366198at2"/>
<gene>
    <name evidence="2" type="ORF">CNY62_04610</name>
</gene>
<dbReference type="STRING" id="2756.BFR44_07240"/>
<dbReference type="KEGG" id="bths:CNY62_04610"/>
<dbReference type="EMBL" id="CP023483">
    <property type="protein sequence ID" value="ATF25732.1"/>
    <property type="molecule type" value="Genomic_DNA"/>
</dbReference>
<proteinExistence type="predicted"/>
<dbReference type="PRINTS" id="PR02026">
    <property type="entry name" value="YTRCYTRDABC"/>
</dbReference>
<keyword evidence="1" id="KW-0472">Membrane</keyword>
<feature type="transmembrane region" description="Helical" evidence="1">
    <location>
        <begin position="247"/>
        <end position="268"/>
    </location>
</feature>
<keyword evidence="1" id="KW-0812">Transmembrane</keyword>
<evidence type="ECO:0008006" key="4">
    <source>
        <dbReference type="Google" id="ProtNLM"/>
    </source>
</evidence>
<feature type="transmembrane region" description="Helical" evidence="1">
    <location>
        <begin position="81"/>
        <end position="101"/>
    </location>
</feature>
<feature type="transmembrane region" description="Helical" evidence="1">
    <location>
        <begin position="163"/>
        <end position="184"/>
    </location>
</feature>
<dbReference type="RefSeq" id="WP_029091863.1">
    <property type="nucleotide sequence ID" value="NZ_CP023483.1"/>
</dbReference>
<feature type="transmembrane region" description="Helical" evidence="1">
    <location>
        <begin position="289"/>
        <end position="308"/>
    </location>
</feature>
<keyword evidence="3" id="KW-1185">Reference proteome</keyword>
<protein>
    <recommendedName>
        <fullName evidence="4">ABC transporter permease</fullName>
    </recommendedName>
</protein>
<feature type="transmembrane region" description="Helical" evidence="1">
    <location>
        <begin position="12"/>
        <end position="30"/>
    </location>
</feature>
<accession>A0A1D2LV05</accession>
<dbReference type="Proteomes" id="UP000243591">
    <property type="component" value="Chromosome"/>
</dbReference>
<evidence type="ECO:0000313" key="2">
    <source>
        <dbReference type="EMBL" id="ATF25732.1"/>
    </source>
</evidence>
<dbReference type="InterPro" id="IPR053046">
    <property type="entry name" value="ABC-5_transporter"/>
</dbReference>
<name>A0A1D2LV05_BROTH</name>
<evidence type="ECO:0000313" key="3">
    <source>
        <dbReference type="Proteomes" id="UP000243591"/>
    </source>
</evidence>
<reference evidence="2 3" key="1">
    <citation type="submission" date="2017-09" db="EMBL/GenBank/DDBJ databases">
        <title>Complete Genome Sequences of Two Strains of the Meat Spoilage Bacterium Brochothrix thermosphacta Isolated from Ground Chicken.</title>
        <authorList>
            <person name="Paoli G.C."/>
            <person name="Wijey C."/>
            <person name="Chen C.-Y."/>
            <person name="Nguyen L."/>
            <person name="Yan X."/>
            <person name="Irwin P.L."/>
        </authorList>
    </citation>
    <scope>NUCLEOTIDE SEQUENCE [LARGE SCALE GENOMIC DNA]</scope>
    <source>
        <strain evidence="2 3">BI</strain>
    </source>
</reference>
<feature type="transmembrane region" description="Helical" evidence="1">
    <location>
        <begin position="320"/>
        <end position="340"/>
    </location>
</feature>
<dbReference type="AlphaFoldDB" id="A0A1D2LV05"/>
<feature type="transmembrane region" description="Helical" evidence="1">
    <location>
        <begin position="122"/>
        <end position="143"/>
    </location>
</feature>
<dbReference type="PANTHER" id="PTHR39177:SF1">
    <property type="entry name" value="ABC TRANSPORTER PERMEASE YTRC-RELATED"/>
    <property type="match status" value="1"/>
</dbReference>
<dbReference type="InterPro" id="IPR023264">
    <property type="entry name" value="ABC_transptr_acetoin_YtrC/YtrD"/>
</dbReference>
<evidence type="ECO:0000256" key="1">
    <source>
        <dbReference type="SAM" id="Phobius"/>
    </source>
</evidence>
<dbReference type="PANTHER" id="PTHR39177">
    <property type="entry name" value="ABC TRANSPORTER PERMEASE YTRC-RELATED"/>
    <property type="match status" value="1"/>
</dbReference>
<keyword evidence="1" id="KW-1133">Transmembrane helix</keyword>